<accession>A0A0G4JPZ9</accession>
<sequence>MLPQGRYIWSGIPDLPLPLQRHPRYYPQSLRSVFSFYRCQFIGRWASIAVEKSLNI</sequence>
<evidence type="ECO:0000313" key="2">
    <source>
        <dbReference type="Proteomes" id="UP000044377"/>
    </source>
</evidence>
<dbReference type="EMBL" id="CGIG01000001">
    <property type="protein sequence ID" value="CPR13990.1"/>
    <property type="molecule type" value="Genomic_DNA"/>
</dbReference>
<organism evidence="1 2">
    <name type="scientific">Brenneria goodwinii</name>
    <dbReference type="NCBI Taxonomy" id="1109412"/>
    <lineage>
        <taxon>Bacteria</taxon>
        <taxon>Pseudomonadati</taxon>
        <taxon>Pseudomonadota</taxon>
        <taxon>Gammaproteobacteria</taxon>
        <taxon>Enterobacterales</taxon>
        <taxon>Pectobacteriaceae</taxon>
        <taxon>Brenneria</taxon>
    </lineage>
</organism>
<keyword evidence="2" id="KW-1185">Reference proteome</keyword>
<dbReference type="AlphaFoldDB" id="A0A0G4JPZ9"/>
<name>A0A0G4JPZ9_9GAMM</name>
<gene>
    <name evidence="1" type="ORF">BN1221_00394</name>
</gene>
<dbReference type="Proteomes" id="UP000044377">
    <property type="component" value="Unassembled WGS sequence"/>
</dbReference>
<proteinExistence type="predicted"/>
<reference evidence="2" key="1">
    <citation type="submission" date="2015-01" db="EMBL/GenBank/DDBJ databases">
        <authorList>
            <person name="Paterson Steve"/>
        </authorList>
    </citation>
    <scope>NUCLEOTIDE SEQUENCE [LARGE SCALE GENOMIC DNA]</scope>
    <source>
        <strain evidence="2">OBR1</strain>
    </source>
</reference>
<protein>
    <submittedName>
        <fullName evidence="1">Uncharacterized protein</fullName>
    </submittedName>
</protein>
<evidence type="ECO:0000313" key="1">
    <source>
        <dbReference type="EMBL" id="CPR13990.1"/>
    </source>
</evidence>
<dbReference type="STRING" id="1109412.BN1221_00394"/>